<reference evidence="1" key="1">
    <citation type="submission" date="2021-02" db="EMBL/GenBank/DDBJ databases">
        <authorList>
            <person name="Dougan E. K."/>
            <person name="Rhodes N."/>
            <person name="Thang M."/>
            <person name="Chan C."/>
        </authorList>
    </citation>
    <scope>NUCLEOTIDE SEQUENCE</scope>
</reference>
<comment type="caution">
    <text evidence="1">The sequence shown here is derived from an EMBL/GenBank/DDBJ whole genome shotgun (WGS) entry which is preliminary data.</text>
</comment>
<dbReference type="EMBL" id="CAJNNW010003544">
    <property type="protein sequence ID" value="CAE8645495.1"/>
    <property type="molecule type" value="Genomic_DNA"/>
</dbReference>
<dbReference type="SUPFAM" id="SSF47616">
    <property type="entry name" value="GST C-terminal domain-like"/>
    <property type="match status" value="1"/>
</dbReference>
<dbReference type="Proteomes" id="UP000626109">
    <property type="component" value="Unassembled WGS sequence"/>
</dbReference>
<evidence type="ECO:0000313" key="1">
    <source>
        <dbReference type="EMBL" id="CAE8645495.1"/>
    </source>
</evidence>
<dbReference type="InterPro" id="IPR036282">
    <property type="entry name" value="Glutathione-S-Trfase_C_sf"/>
</dbReference>
<name>A0A813I3H4_POLGL</name>
<dbReference type="Gene3D" id="1.20.1050.10">
    <property type="match status" value="1"/>
</dbReference>
<sequence length="216" mass="23554">MVQGRYRCSARAFSLAACDEGPGVPHPWSQSLHAGATSPSLGVGGRQLNDSYIVLKHLAPLLGLTLDEEWEKDFVLKLDTALKLKPTDKDWARMVHTHMGMPKCLANIFARKMLGPLERKQAENNMKNSGLGHADVDVLELARKFKTAIGTNAYVGGQSPGTPELSFYGVLANFLQAKCEIADEIIACAGLQEWLERMQALVPLKTLFASTKYAGA</sequence>
<dbReference type="AlphaFoldDB" id="A0A813I3H4"/>
<protein>
    <submittedName>
        <fullName evidence="1">Uncharacterized protein</fullName>
    </submittedName>
</protein>
<gene>
    <name evidence="1" type="ORF">PGLA2088_LOCUS3953</name>
</gene>
<proteinExistence type="predicted"/>
<organism evidence="1 2">
    <name type="scientific">Polarella glacialis</name>
    <name type="common">Dinoflagellate</name>
    <dbReference type="NCBI Taxonomy" id="89957"/>
    <lineage>
        <taxon>Eukaryota</taxon>
        <taxon>Sar</taxon>
        <taxon>Alveolata</taxon>
        <taxon>Dinophyceae</taxon>
        <taxon>Suessiales</taxon>
        <taxon>Suessiaceae</taxon>
        <taxon>Polarella</taxon>
    </lineage>
</organism>
<evidence type="ECO:0000313" key="2">
    <source>
        <dbReference type="Proteomes" id="UP000626109"/>
    </source>
</evidence>
<accession>A0A813I3H4</accession>